<keyword evidence="3" id="KW-1185">Reference proteome</keyword>
<accession>A0AAV7Q5K9</accession>
<organism evidence="2 3">
    <name type="scientific">Pleurodeles waltl</name>
    <name type="common">Iberian ribbed newt</name>
    <dbReference type="NCBI Taxonomy" id="8319"/>
    <lineage>
        <taxon>Eukaryota</taxon>
        <taxon>Metazoa</taxon>
        <taxon>Chordata</taxon>
        <taxon>Craniata</taxon>
        <taxon>Vertebrata</taxon>
        <taxon>Euteleostomi</taxon>
        <taxon>Amphibia</taxon>
        <taxon>Batrachia</taxon>
        <taxon>Caudata</taxon>
        <taxon>Salamandroidea</taxon>
        <taxon>Salamandridae</taxon>
        <taxon>Pleurodelinae</taxon>
        <taxon>Pleurodeles</taxon>
    </lineage>
</organism>
<feature type="region of interest" description="Disordered" evidence="1">
    <location>
        <begin position="22"/>
        <end position="44"/>
    </location>
</feature>
<protein>
    <submittedName>
        <fullName evidence="2">Uncharacterized protein</fullName>
    </submittedName>
</protein>
<feature type="region of interest" description="Disordered" evidence="1">
    <location>
        <begin position="71"/>
        <end position="91"/>
    </location>
</feature>
<dbReference type="AlphaFoldDB" id="A0AAV7Q5K9"/>
<name>A0AAV7Q5K9_PLEWA</name>
<evidence type="ECO:0000256" key="1">
    <source>
        <dbReference type="SAM" id="MobiDB-lite"/>
    </source>
</evidence>
<evidence type="ECO:0000313" key="3">
    <source>
        <dbReference type="Proteomes" id="UP001066276"/>
    </source>
</evidence>
<proteinExistence type="predicted"/>
<sequence length="122" mass="13613">MVPYEKTIQKLSESYHAHLPLREDSDGLSVPLHPRHPGAKPTKVTVKCKHEQQGGDTDPFDSLKRVFLSHRTTPAGNPMTPNLFAEDTDPGVYDPSTPIAHSFDLLSKDYLQGDLDLLPIRK</sequence>
<gene>
    <name evidence="2" type="ORF">NDU88_002296</name>
</gene>
<evidence type="ECO:0000313" key="2">
    <source>
        <dbReference type="EMBL" id="KAJ1135867.1"/>
    </source>
</evidence>
<dbReference type="EMBL" id="JANPWB010000010">
    <property type="protein sequence ID" value="KAJ1135867.1"/>
    <property type="molecule type" value="Genomic_DNA"/>
</dbReference>
<comment type="caution">
    <text evidence="2">The sequence shown here is derived from an EMBL/GenBank/DDBJ whole genome shotgun (WGS) entry which is preliminary data.</text>
</comment>
<dbReference type="Proteomes" id="UP001066276">
    <property type="component" value="Chromosome 6"/>
</dbReference>
<reference evidence="2" key="1">
    <citation type="journal article" date="2022" name="bioRxiv">
        <title>Sequencing and chromosome-scale assembly of the giantPleurodeles waltlgenome.</title>
        <authorList>
            <person name="Brown T."/>
            <person name="Elewa A."/>
            <person name="Iarovenko S."/>
            <person name="Subramanian E."/>
            <person name="Araus A.J."/>
            <person name="Petzold A."/>
            <person name="Susuki M."/>
            <person name="Suzuki K.-i.T."/>
            <person name="Hayashi T."/>
            <person name="Toyoda A."/>
            <person name="Oliveira C."/>
            <person name="Osipova E."/>
            <person name="Leigh N.D."/>
            <person name="Simon A."/>
            <person name="Yun M.H."/>
        </authorList>
    </citation>
    <scope>NUCLEOTIDE SEQUENCE</scope>
    <source>
        <strain evidence="2">20211129_DDA</strain>
        <tissue evidence="2">Liver</tissue>
    </source>
</reference>